<organism evidence="2 3">
    <name type="scientific">Anaerofustis stercorihominis</name>
    <dbReference type="NCBI Taxonomy" id="214853"/>
    <lineage>
        <taxon>Bacteria</taxon>
        <taxon>Bacillati</taxon>
        <taxon>Bacillota</taxon>
        <taxon>Clostridia</taxon>
        <taxon>Eubacteriales</taxon>
        <taxon>Eubacteriaceae</taxon>
        <taxon>Anaerofustis</taxon>
    </lineage>
</organism>
<dbReference type="Proteomes" id="UP000261212">
    <property type="component" value="Unassembled WGS sequence"/>
</dbReference>
<feature type="domain" description="N-acetyltransferase" evidence="1">
    <location>
        <begin position="1"/>
        <end position="139"/>
    </location>
</feature>
<dbReference type="AlphaFoldDB" id="A0A3E3E1E2"/>
<dbReference type="InterPro" id="IPR000182">
    <property type="entry name" value="GNAT_dom"/>
</dbReference>
<evidence type="ECO:0000313" key="3">
    <source>
        <dbReference type="Proteomes" id="UP000261212"/>
    </source>
</evidence>
<keyword evidence="2" id="KW-0808">Transferase</keyword>
<comment type="caution">
    <text evidence="2">The sequence shown here is derived from an EMBL/GenBank/DDBJ whole genome shotgun (WGS) entry which is preliminary data.</text>
</comment>
<evidence type="ECO:0000313" key="2">
    <source>
        <dbReference type="EMBL" id="RGD75105.1"/>
    </source>
</evidence>
<dbReference type="Pfam" id="PF13508">
    <property type="entry name" value="Acetyltransf_7"/>
    <property type="match status" value="1"/>
</dbReference>
<dbReference type="InterPro" id="IPR016181">
    <property type="entry name" value="Acyl_CoA_acyltransferase"/>
</dbReference>
<dbReference type="PROSITE" id="PS51186">
    <property type="entry name" value="GNAT"/>
    <property type="match status" value="1"/>
</dbReference>
<proteinExistence type="predicted"/>
<dbReference type="CDD" id="cd04301">
    <property type="entry name" value="NAT_SF"/>
    <property type="match status" value="1"/>
</dbReference>
<name>A0A3E3E1E2_9FIRM</name>
<reference evidence="2 3" key="1">
    <citation type="submission" date="2018-08" db="EMBL/GenBank/DDBJ databases">
        <title>A genome reference for cultivated species of the human gut microbiota.</title>
        <authorList>
            <person name="Zou Y."/>
            <person name="Xue W."/>
            <person name="Luo G."/>
        </authorList>
    </citation>
    <scope>NUCLEOTIDE SEQUENCE [LARGE SCALE GENOMIC DNA]</scope>
    <source>
        <strain evidence="2 3">AM25-6</strain>
    </source>
</reference>
<dbReference type="GO" id="GO:0016747">
    <property type="term" value="F:acyltransferase activity, transferring groups other than amino-acyl groups"/>
    <property type="evidence" value="ECO:0007669"/>
    <property type="project" value="InterPro"/>
</dbReference>
<dbReference type="EMBL" id="QUSM01000002">
    <property type="protein sequence ID" value="RGD75105.1"/>
    <property type="molecule type" value="Genomic_DNA"/>
</dbReference>
<dbReference type="Gene3D" id="3.40.630.30">
    <property type="match status" value="1"/>
</dbReference>
<dbReference type="RefSeq" id="WP_117531236.1">
    <property type="nucleotide sequence ID" value="NZ_CAUFKS010000003.1"/>
</dbReference>
<evidence type="ECO:0000259" key="1">
    <source>
        <dbReference type="PROSITE" id="PS51186"/>
    </source>
</evidence>
<accession>A0A3E3E1E2</accession>
<sequence length="148" mass="17699">MRIKQVISEKERFMDLLYLGDEDENMISKYLKKSNMFLCYEGNELVGQITVLRLANKIYEIKNLSIYESYQGKGYGSKLVKFIFEHYKNKASVIILGTGECDKTISFYKNLGFTYFMRKKNFFIDNYDHEMYEEGKKLIDMLYFKRVI</sequence>
<gene>
    <name evidence="2" type="ORF">DW687_01930</name>
</gene>
<dbReference type="SUPFAM" id="SSF55729">
    <property type="entry name" value="Acyl-CoA N-acyltransferases (Nat)"/>
    <property type="match status" value="1"/>
</dbReference>
<protein>
    <submittedName>
        <fullName evidence="2">N-acetyltransferase</fullName>
    </submittedName>
</protein>